<sequence length="865" mass="92057">MLAVATPGHLTIADPSVLRRSPPSLSPTCDTSSSPVRTSTWSADNTSLYMASSHAISRYDTFGNLIKTVYEASEQNSPSQSIGTLITKDRGTLIFSRGSDVHILEHSASLTSSSKVVQTLLSHPDSQPVIALSLSNDGTLLAAASAGTVLIHNLSLNSHTALRGLPIGNDGGSISTCVLHPHSRVRLFLGIGRQLAVYDITRPTGPTRMIPMSDTASGDIVAVACSPYSKTLLAVACSDGYVALLDLDKDPGRIRSFHYQVGVTSLVFSADGASLYVGTDSGKLLVQTLRSVEAPKTIDVGGRVEALAISKKTKLGVEANAKTTGSVTSKPLTPQDMNSPRRVSGKIATSVLNASTTKSKLDKVASPVKRSSSTGDATETDSEKPLTGSVTSRPEPLVRKRVSSVTAIGGRKVSALKGIFAGMEKADDVSWQSESLTTRPIVRSMKDENPKGTVEDGATSTPSPIARKSGSQVSVARAKPLLHRSTVSASVPSSKSDVATPRTRTVSATSHKTVALSANVTPGTTQRFGSRTRTISAPKSPSSLAGKSPPTQPVRSRTLSTTSHPTGTGTITTRITSSPPMSVSSASRAASALSRATSSHSMRAGTANLAKQRTGMPRPSGSTTRERSPVPPVPRLSKVPSSESEDRFTLRTPSPDLPIPSPVILRDMAPPFPVIEEQPQVKRRGLAMLGLGTPEVERWIRGGGRKGKEIEAVKDDSKKVGFVGNSHDDLGELEDSRVEEVEEGADPGPPISKPRERPMSMQVTPRRPTGTSWAHSPLRHSVAGESPGVKGAQNLLHALISDAMLDFRQETKAEMVGLHLDLVRMGRSWRQEMRAAMSEYAADLRELREENRLLREENERLRRGY</sequence>
<proteinExistence type="predicted"/>
<gene>
    <name evidence="1" type="ORF">BV25DRAFT_1991514</name>
</gene>
<dbReference type="Proteomes" id="UP000814140">
    <property type="component" value="Unassembled WGS sequence"/>
</dbReference>
<comment type="caution">
    <text evidence="1">The sequence shown here is derived from an EMBL/GenBank/DDBJ whole genome shotgun (WGS) entry which is preliminary data.</text>
</comment>
<name>A0ACB8T289_9AGAM</name>
<accession>A0ACB8T289</accession>
<reference evidence="1" key="1">
    <citation type="submission" date="2021-03" db="EMBL/GenBank/DDBJ databases">
        <authorList>
            <consortium name="DOE Joint Genome Institute"/>
            <person name="Ahrendt S."/>
            <person name="Looney B.P."/>
            <person name="Miyauchi S."/>
            <person name="Morin E."/>
            <person name="Drula E."/>
            <person name="Courty P.E."/>
            <person name="Chicoki N."/>
            <person name="Fauchery L."/>
            <person name="Kohler A."/>
            <person name="Kuo A."/>
            <person name="Labutti K."/>
            <person name="Pangilinan J."/>
            <person name="Lipzen A."/>
            <person name="Riley R."/>
            <person name="Andreopoulos W."/>
            <person name="He G."/>
            <person name="Johnson J."/>
            <person name="Barry K.W."/>
            <person name="Grigoriev I.V."/>
            <person name="Nagy L."/>
            <person name="Hibbett D."/>
            <person name="Henrissat B."/>
            <person name="Matheny P.B."/>
            <person name="Labbe J."/>
            <person name="Martin F."/>
        </authorList>
    </citation>
    <scope>NUCLEOTIDE SEQUENCE</scope>
    <source>
        <strain evidence="1">HHB10654</strain>
    </source>
</reference>
<evidence type="ECO:0000313" key="2">
    <source>
        <dbReference type="Proteomes" id="UP000814140"/>
    </source>
</evidence>
<keyword evidence="2" id="KW-1185">Reference proteome</keyword>
<protein>
    <submittedName>
        <fullName evidence="1">WD40 repeat-like protein</fullName>
    </submittedName>
</protein>
<dbReference type="EMBL" id="MU277208">
    <property type="protein sequence ID" value="KAI0062191.1"/>
    <property type="molecule type" value="Genomic_DNA"/>
</dbReference>
<evidence type="ECO:0000313" key="1">
    <source>
        <dbReference type="EMBL" id="KAI0062191.1"/>
    </source>
</evidence>
<organism evidence="1 2">
    <name type="scientific">Artomyces pyxidatus</name>
    <dbReference type="NCBI Taxonomy" id="48021"/>
    <lineage>
        <taxon>Eukaryota</taxon>
        <taxon>Fungi</taxon>
        <taxon>Dikarya</taxon>
        <taxon>Basidiomycota</taxon>
        <taxon>Agaricomycotina</taxon>
        <taxon>Agaricomycetes</taxon>
        <taxon>Russulales</taxon>
        <taxon>Auriscalpiaceae</taxon>
        <taxon>Artomyces</taxon>
    </lineage>
</organism>
<reference evidence="1" key="2">
    <citation type="journal article" date="2022" name="New Phytol.">
        <title>Evolutionary transition to the ectomycorrhizal habit in the genomes of a hyperdiverse lineage of mushroom-forming fungi.</title>
        <authorList>
            <person name="Looney B."/>
            <person name="Miyauchi S."/>
            <person name="Morin E."/>
            <person name="Drula E."/>
            <person name="Courty P.E."/>
            <person name="Kohler A."/>
            <person name="Kuo A."/>
            <person name="LaButti K."/>
            <person name="Pangilinan J."/>
            <person name="Lipzen A."/>
            <person name="Riley R."/>
            <person name="Andreopoulos W."/>
            <person name="He G."/>
            <person name="Johnson J."/>
            <person name="Nolan M."/>
            <person name="Tritt A."/>
            <person name="Barry K.W."/>
            <person name="Grigoriev I.V."/>
            <person name="Nagy L.G."/>
            <person name="Hibbett D."/>
            <person name="Henrissat B."/>
            <person name="Matheny P.B."/>
            <person name="Labbe J."/>
            <person name="Martin F.M."/>
        </authorList>
    </citation>
    <scope>NUCLEOTIDE SEQUENCE</scope>
    <source>
        <strain evidence="1">HHB10654</strain>
    </source>
</reference>